<keyword evidence="2" id="KW-0964">Secreted</keyword>
<evidence type="ECO:0000259" key="5">
    <source>
        <dbReference type="PROSITE" id="PS50853"/>
    </source>
</evidence>
<feature type="domain" description="Fibronectin type-III" evidence="5">
    <location>
        <begin position="755"/>
        <end position="840"/>
    </location>
</feature>
<keyword evidence="4" id="KW-0812">Transmembrane</keyword>
<dbReference type="Pfam" id="PF00149">
    <property type="entry name" value="Metallophos"/>
    <property type="match status" value="1"/>
</dbReference>
<protein>
    <recommendedName>
        <fullName evidence="5">Fibronectin type-III domain-containing protein</fullName>
    </recommendedName>
</protein>
<dbReference type="CDD" id="cd00063">
    <property type="entry name" value="FN3"/>
    <property type="match status" value="3"/>
</dbReference>
<feature type="domain" description="Fibronectin type-III" evidence="5">
    <location>
        <begin position="353"/>
        <end position="440"/>
    </location>
</feature>
<dbReference type="InterPro" id="IPR004843">
    <property type="entry name" value="Calcineurin-like_PHP"/>
</dbReference>
<dbReference type="InterPro" id="IPR013783">
    <property type="entry name" value="Ig-like_fold"/>
</dbReference>
<dbReference type="Gene3D" id="2.60.40.10">
    <property type="entry name" value="Immunoglobulins"/>
    <property type="match status" value="5"/>
</dbReference>
<dbReference type="Gene3D" id="2.60.120.260">
    <property type="entry name" value="Galactose-binding domain-like"/>
    <property type="match status" value="1"/>
</dbReference>
<dbReference type="EMBL" id="MHCS01000035">
    <property type="protein sequence ID" value="OGY25917.1"/>
    <property type="molecule type" value="Genomic_DNA"/>
</dbReference>
<comment type="subcellular location">
    <subcellularLocation>
        <location evidence="1">Secreted</location>
    </subcellularLocation>
</comment>
<evidence type="ECO:0000256" key="1">
    <source>
        <dbReference type="ARBA" id="ARBA00004613"/>
    </source>
</evidence>
<dbReference type="Pfam" id="PF00041">
    <property type="entry name" value="fn3"/>
    <property type="match status" value="1"/>
</dbReference>
<comment type="caution">
    <text evidence="6">The sequence shown here is derived from an EMBL/GenBank/DDBJ whole genome shotgun (WGS) entry which is preliminary data.</text>
</comment>
<evidence type="ECO:0000313" key="7">
    <source>
        <dbReference type="Proteomes" id="UP000176389"/>
    </source>
</evidence>
<dbReference type="AlphaFoldDB" id="A0A1G1WF94"/>
<dbReference type="NCBIfam" id="NF033679">
    <property type="entry name" value="DNRLRE_dom"/>
    <property type="match status" value="1"/>
</dbReference>
<dbReference type="GO" id="GO:0005576">
    <property type="term" value="C:extracellular region"/>
    <property type="evidence" value="ECO:0007669"/>
    <property type="project" value="UniProtKB-SubCell"/>
</dbReference>
<evidence type="ECO:0000256" key="4">
    <source>
        <dbReference type="SAM" id="Phobius"/>
    </source>
</evidence>
<dbReference type="Pfam" id="PF17957">
    <property type="entry name" value="Big_7"/>
    <property type="match status" value="2"/>
</dbReference>
<dbReference type="Proteomes" id="UP000176389">
    <property type="component" value="Unassembled WGS sequence"/>
</dbReference>
<evidence type="ECO:0000313" key="6">
    <source>
        <dbReference type="EMBL" id="OGY25917.1"/>
    </source>
</evidence>
<dbReference type="InterPro" id="IPR055372">
    <property type="entry name" value="CBM96"/>
</dbReference>
<feature type="domain" description="Fibronectin type-III" evidence="5">
    <location>
        <begin position="848"/>
        <end position="934"/>
    </location>
</feature>
<dbReference type="SUPFAM" id="SSF49265">
    <property type="entry name" value="Fibronectin type III"/>
    <property type="match status" value="2"/>
</dbReference>
<keyword evidence="4" id="KW-1133">Transmembrane helix</keyword>
<dbReference type="PANTHER" id="PTHR22953:SF153">
    <property type="entry name" value="PURPLE ACID PHOSPHATASE"/>
    <property type="match status" value="1"/>
</dbReference>
<dbReference type="SUPFAM" id="SSF56300">
    <property type="entry name" value="Metallo-dependent phosphatases"/>
    <property type="match status" value="1"/>
</dbReference>
<dbReference type="InterPro" id="IPR036116">
    <property type="entry name" value="FN3_sf"/>
</dbReference>
<keyword evidence="3" id="KW-0732">Signal</keyword>
<dbReference type="PROSITE" id="PS50853">
    <property type="entry name" value="FN3"/>
    <property type="match status" value="3"/>
</dbReference>
<dbReference type="Pfam" id="PF24517">
    <property type="entry name" value="CBM96"/>
    <property type="match status" value="1"/>
</dbReference>
<dbReference type="GO" id="GO:0003993">
    <property type="term" value="F:acid phosphatase activity"/>
    <property type="evidence" value="ECO:0007669"/>
    <property type="project" value="InterPro"/>
</dbReference>
<reference evidence="6 7" key="1">
    <citation type="journal article" date="2016" name="Nat. Commun.">
        <title>Thousands of microbial genomes shed light on interconnected biogeochemical processes in an aquifer system.</title>
        <authorList>
            <person name="Anantharaman K."/>
            <person name="Brown C.T."/>
            <person name="Hug L.A."/>
            <person name="Sharon I."/>
            <person name="Castelle C.J."/>
            <person name="Probst A.J."/>
            <person name="Thomas B.C."/>
            <person name="Singh A."/>
            <person name="Wilkins M.J."/>
            <person name="Karaoz U."/>
            <person name="Brodie E.L."/>
            <person name="Williams K.H."/>
            <person name="Hubbard S.S."/>
            <person name="Banfield J.F."/>
        </authorList>
    </citation>
    <scope>NUCLEOTIDE SEQUENCE [LARGE SCALE GENOMIC DNA]</scope>
</reference>
<dbReference type="InterPro" id="IPR039331">
    <property type="entry name" value="PAPs-like"/>
</dbReference>
<dbReference type="PANTHER" id="PTHR22953">
    <property type="entry name" value="ACID PHOSPHATASE RELATED"/>
    <property type="match status" value="1"/>
</dbReference>
<feature type="transmembrane region" description="Helical" evidence="4">
    <location>
        <begin position="7"/>
        <end position="28"/>
    </location>
</feature>
<name>A0A1G1WF94_9BACT</name>
<organism evidence="6 7">
    <name type="scientific">Candidatus Woykebacteria bacterium RBG_16_43_9</name>
    <dbReference type="NCBI Taxonomy" id="1802596"/>
    <lineage>
        <taxon>Bacteria</taxon>
        <taxon>Candidatus Woykeibacteriota</taxon>
    </lineage>
</organism>
<dbReference type="Gene3D" id="3.60.21.10">
    <property type="match status" value="1"/>
</dbReference>
<dbReference type="SMART" id="SM00060">
    <property type="entry name" value="FN3"/>
    <property type="match status" value="3"/>
</dbReference>
<evidence type="ECO:0000256" key="3">
    <source>
        <dbReference type="ARBA" id="ARBA00022729"/>
    </source>
</evidence>
<gene>
    <name evidence="6" type="ORF">A2Z11_02040</name>
</gene>
<dbReference type="InterPro" id="IPR003961">
    <property type="entry name" value="FN3_dom"/>
</dbReference>
<sequence length="1090" mass="114363">MGKTKLFIILITVFTTLLGGLVVLFLSFNLVSKTTQAQSAFPFTFGVAGDYANGSNFQATAGQVKAQNVNFQLAVGDLAYSTVEQSWCNYWKNTAFYNNILIVAGNHDSGESSSGNINTYAQYCPYTLSSPSVGTYAKQYYFDYPQTSPIARFIMISPGLGGSYIGFDTNYAVGHQGYTFTQNAIDDARAKGVKWVVVGMHKNCLSMGTKSCEIGTDLMNLLINKRVDLVLQGHDHNYQRGKQLTCAQTNSYNASCVADDGADGIYTKGAGTIFVVAGMGGQGLYSINTSDSEAGYFAKWMGSNINATYGFTKFTVTDSQIIAQFIRSAGSTFTDAFTITNSPPPSDTTPPSVPTNLTATGTAYNKVNLSWTASTDNVGVTGYKIFRNSGATPIGTSSTNSYSDTSVSAGNTYTYTVSAYDAAGNESAKSASAGATTPCAAPVTTKGVATTSVDLTDAGTYKIWSRIMAPDTTKNSYVLQIDGDCGTIVGDSAIAANSWTWVDYKDGVTSSKITQSLTSGTHTVKMIGRESNVKLDRVIFTTDLTCIPIGTGDNCTITNPPPDTTAPSVSISSPTAGTTVSGTVNVTANATDNVSVAKVEFYVDGSLKSTDTTSPYSYSWDTTTTTNGSHTLSAKAYDAAGNVGTSSNVSVTVNNAAPTDTTPPSVSITNLNNGAAIKDVINVTASATDNVGVTKVEFYVDSSLKATSTSAPYSFSWDTKTVTNGSHSVSAKAYDTVNNSTATVTVTVDNQAPSTPTNLTATAAAYNKVNLAWTASTDNVGVTGYWVVRNGTTIASSATNSYIDNTVSAFTAYSYNVIAFDAVGNVSAPSNTATATTPAVSDTQAPTAPTNLSVTTVSTSQINLAWNASTDNIGVTGYEVYRNNTKIATVNTLSFGDATVSAGNTYSYFVKARDAASNVSAASNTVTVTVSPPPAGNVLTFTPIADASVKKDSASTNYGSAPTLVVDHDPFKNFLMKFSVSGISGRQIVSAKLRLYAMDPSDLGGTFHKMGNGWSEKTVTWNNALPNEITPFSRLGSVSAGNWYEIDAKPLITGDGTFSLKVHSTSNNGAGYYSREQGSGFVPKLIITVK</sequence>
<accession>A0A1G1WF94</accession>
<evidence type="ECO:0000256" key="2">
    <source>
        <dbReference type="ARBA" id="ARBA00022525"/>
    </source>
</evidence>
<proteinExistence type="predicted"/>
<keyword evidence="4" id="KW-0472">Membrane</keyword>
<dbReference type="InterPro" id="IPR029052">
    <property type="entry name" value="Metallo-depent_PP-like"/>
</dbReference>
<dbReference type="STRING" id="1802596.A2Z11_02040"/>